<feature type="binding site" evidence="7">
    <location>
        <position position="91"/>
    </location>
    <ligand>
        <name>Zn(2+)</name>
        <dbReference type="ChEBI" id="CHEBI:29105"/>
        <label>2</label>
    </ligand>
</feature>
<feature type="binding site" evidence="7">
    <location>
        <position position="126"/>
    </location>
    <ligand>
        <name>Zn(2+)</name>
        <dbReference type="ChEBI" id="CHEBI:29105"/>
        <label>2</label>
    </ligand>
</feature>
<reference evidence="9 10" key="1">
    <citation type="submission" date="2019-03" db="EMBL/GenBank/DDBJ databases">
        <title>Genomic Encyclopedia of Type Strains, Phase IV (KMG-IV): sequencing the most valuable type-strain genomes for metagenomic binning, comparative biology and taxonomic classification.</title>
        <authorList>
            <person name="Goeker M."/>
        </authorList>
    </citation>
    <scope>NUCLEOTIDE SEQUENCE [LARGE SCALE GENOMIC DNA]</scope>
    <source>
        <strain evidence="9 10">DSM 25964</strain>
    </source>
</reference>
<evidence type="ECO:0000259" key="8">
    <source>
        <dbReference type="Pfam" id="PF07687"/>
    </source>
</evidence>
<dbReference type="SUPFAM" id="SSF53187">
    <property type="entry name" value="Zn-dependent exopeptidases"/>
    <property type="match status" value="1"/>
</dbReference>
<gene>
    <name evidence="9" type="ORF">C8D99_10625</name>
</gene>
<evidence type="ECO:0000256" key="7">
    <source>
        <dbReference type="PIRSR" id="PIRSR001235-1"/>
    </source>
</evidence>
<proteinExistence type="inferred from homology"/>
<protein>
    <submittedName>
        <fullName evidence="9">Allantoate deiminase/N-carbamoyl-L-amino-acid hydrolase</fullName>
    </submittedName>
</protein>
<evidence type="ECO:0000313" key="9">
    <source>
        <dbReference type="EMBL" id="TDY61170.1"/>
    </source>
</evidence>
<dbReference type="OrthoDB" id="9808195at2"/>
<dbReference type="InterPro" id="IPR002933">
    <property type="entry name" value="Peptidase_M20"/>
</dbReference>
<feature type="binding site" evidence="7">
    <location>
        <position position="80"/>
    </location>
    <ligand>
        <name>Zn(2+)</name>
        <dbReference type="ChEBI" id="CHEBI:29105"/>
        <label>1</label>
    </ligand>
</feature>
<keyword evidence="4 7" id="KW-0479">Metal-binding</keyword>
<dbReference type="InterPro" id="IPR011650">
    <property type="entry name" value="Peptidase_M20_dimer"/>
</dbReference>
<evidence type="ECO:0000256" key="2">
    <source>
        <dbReference type="ARBA" id="ARBA00006153"/>
    </source>
</evidence>
<keyword evidence="7" id="KW-0862">Zinc</keyword>
<evidence type="ECO:0000256" key="6">
    <source>
        <dbReference type="ARBA" id="ARBA00023211"/>
    </source>
</evidence>
<dbReference type="Proteomes" id="UP000295066">
    <property type="component" value="Unassembled WGS sequence"/>
</dbReference>
<dbReference type="RefSeq" id="WP_133957224.1">
    <property type="nucleotide sequence ID" value="NZ_SORI01000006.1"/>
</dbReference>
<dbReference type="InterPro" id="IPR036264">
    <property type="entry name" value="Bact_exopeptidase_dim_dom"/>
</dbReference>
<dbReference type="InterPro" id="IPR010158">
    <property type="entry name" value="Amidase_Cbmase"/>
</dbReference>
<dbReference type="AlphaFoldDB" id="A0A4R8M6Z5"/>
<dbReference type="GO" id="GO:0016813">
    <property type="term" value="F:hydrolase activity, acting on carbon-nitrogen (but not peptide) bonds, in linear amidines"/>
    <property type="evidence" value="ECO:0007669"/>
    <property type="project" value="InterPro"/>
</dbReference>
<name>A0A4R8M6Z5_9BACT</name>
<dbReference type="CDD" id="cd03884">
    <property type="entry name" value="M20_bAS"/>
    <property type="match status" value="1"/>
</dbReference>
<dbReference type="Gene3D" id="3.30.70.360">
    <property type="match status" value="1"/>
</dbReference>
<comment type="caution">
    <text evidence="9">The sequence shown here is derived from an EMBL/GenBank/DDBJ whole genome shotgun (WGS) entry which is preliminary data.</text>
</comment>
<evidence type="ECO:0000313" key="10">
    <source>
        <dbReference type="Proteomes" id="UP000295066"/>
    </source>
</evidence>
<dbReference type="EMBL" id="SORI01000006">
    <property type="protein sequence ID" value="TDY61170.1"/>
    <property type="molecule type" value="Genomic_DNA"/>
</dbReference>
<dbReference type="PANTHER" id="PTHR32494:SF19">
    <property type="entry name" value="ALLANTOATE DEIMINASE-RELATED"/>
    <property type="match status" value="1"/>
</dbReference>
<dbReference type="NCBIfam" id="TIGR01879">
    <property type="entry name" value="hydantase"/>
    <property type="match status" value="1"/>
</dbReference>
<comment type="cofactor">
    <cofactor evidence="1">
        <name>Mn(2+)</name>
        <dbReference type="ChEBI" id="CHEBI:29035"/>
    </cofactor>
</comment>
<comment type="cofactor">
    <cofactor evidence="7">
        <name>Zn(2+)</name>
        <dbReference type="ChEBI" id="CHEBI:29105"/>
    </cofactor>
    <text evidence="7">Binds 2 Zn(2+) ions per subunit.</text>
</comment>
<feature type="domain" description="Peptidase M20 dimerisation" evidence="8">
    <location>
        <begin position="198"/>
        <end position="297"/>
    </location>
</feature>
<comment type="subunit">
    <text evidence="3">Homodimer.</text>
</comment>
<evidence type="ECO:0000256" key="1">
    <source>
        <dbReference type="ARBA" id="ARBA00001936"/>
    </source>
</evidence>
<comment type="similarity">
    <text evidence="2">Belongs to the peptidase M20 family.</text>
</comment>
<dbReference type="Pfam" id="PF07687">
    <property type="entry name" value="M20_dimer"/>
    <property type="match status" value="1"/>
</dbReference>
<dbReference type="PANTHER" id="PTHR32494">
    <property type="entry name" value="ALLANTOATE DEIMINASE-RELATED"/>
    <property type="match status" value="1"/>
</dbReference>
<evidence type="ECO:0000256" key="5">
    <source>
        <dbReference type="ARBA" id="ARBA00022801"/>
    </source>
</evidence>
<keyword evidence="10" id="KW-1185">Reference proteome</keyword>
<feature type="binding site" evidence="7">
    <location>
        <position position="367"/>
    </location>
    <ligand>
        <name>Zn(2+)</name>
        <dbReference type="ChEBI" id="CHEBI:29105"/>
        <label>2</label>
    </ligand>
</feature>
<organism evidence="9 10">
    <name type="scientific">Aminivibrio pyruvatiphilus</name>
    <dbReference type="NCBI Taxonomy" id="1005740"/>
    <lineage>
        <taxon>Bacteria</taxon>
        <taxon>Thermotogati</taxon>
        <taxon>Synergistota</taxon>
        <taxon>Synergistia</taxon>
        <taxon>Synergistales</taxon>
        <taxon>Aminobacteriaceae</taxon>
        <taxon>Aminivibrio</taxon>
    </lineage>
</organism>
<dbReference type="PIRSF" id="PIRSF001235">
    <property type="entry name" value="Amidase_carbamoylase"/>
    <property type="match status" value="1"/>
</dbReference>
<dbReference type="SUPFAM" id="SSF55031">
    <property type="entry name" value="Bacterial exopeptidase dimerisation domain"/>
    <property type="match status" value="1"/>
</dbReference>
<accession>A0A4R8M6Z5</accession>
<keyword evidence="6" id="KW-0464">Manganese</keyword>
<dbReference type="Gene3D" id="3.40.630.10">
    <property type="entry name" value="Zn peptidases"/>
    <property type="match status" value="1"/>
</dbReference>
<feature type="binding site" evidence="7">
    <location>
        <position position="179"/>
    </location>
    <ligand>
        <name>Zn(2+)</name>
        <dbReference type="ChEBI" id="CHEBI:29105"/>
        <label>1</label>
    </ligand>
</feature>
<evidence type="ECO:0000256" key="3">
    <source>
        <dbReference type="ARBA" id="ARBA00011738"/>
    </source>
</evidence>
<feature type="binding site" evidence="7">
    <location>
        <position position="91"/>
    </location>
    <ligand>
        <name>Zn(2+)</name>
        <dbReference type="ChEBI" id="CHEBI:29105"/>
        <label>1</label>
    </ligand>
</feature>
<dbReference type="GO" id="GO:0046872">
    <property type="term" value="F:metal ion binding"/>
    <property type="evidence" value="ECO:0007669"/>
    <property type="project" value="UniProtKB-KW"/>
</dbReference>
<dbReference type="Pfam" id="PF01546">
    <property type="entry name" value="Peptidase_M20"/>
    <property type="match status" value="1"/>
</dbReference>
<evidence type="ECO:0000256" key="4">
    <source>
        <dbReference type="ARBA" id="ARBA00022723"/>
    </source>
</evidence>
<keyword evidence="5 9" id="KW-0378">Hydrolase</keyword>
<sequence length="396" mass="42522">MIISPDRFLADLEDLGRIGWVDGEGMDRPAFSPSYGIARKFVEDRMKDAGLAVTVDGVGNIFGTLDGSDPSLPAIYAGSHLDAVPGGGKYDGPLGVMAALEAARTIREKSLPLRHPLVVAGFTGEEGGEMGGTFGSRAFAGLLEEPMPAEKLARVGLTPEGVRSAKAGPGRIACYFELHIEQGPYLERRNISVGIPTGIVGISRYAVRLEGEANHAGTTPMKERRDAMREAAELLSEWFAWTDTRDDFVCNVGVFSLHPGAVAIVPGRADFLLEIRSLKDSVMDEIAAKFRSFLEKRKNVSIFMEPVVRKGAVELDPLLQTAVETACEEAKVSSVRMPSGASHDANPMARITRAGMIFVPSAGGISHSKEEYTAPEDLARGADILARAVLEADRRL</sequence>